<protein>
    <submittedName>
        <fullName evidence="1">Uncharacterized protein</fullName>
    </submittedName>
</protein>
<dbReference type="EMBL" id="JAPCIO010000001">
    <property type="protein sequence ID" value="MCW1146904.1"/>
    <property type="molecule type" value="Genomic_DNA"/>
</dbReference>
<gene>
    <name evidence="1" type="ORF">OJ995_01545</name>
</gene>
<proteinExistence type="predicted"/>
<evidence type="ECO:0000313" key="1">
    <source>
        <dbReference type="EMBL" id="MCW1146904.1"/>
    </source>
</evidence>
<dbReference type="Proteomes" id="UP001165677">
    <property type="component" value="Unassembled WGS sequence"/>
</dbReference>
<sequence length="253" mass="29601">MVLEKKYYDSPNKAQFREASNTVIENNSRKHEVYTSQKYWFDYYFNKSEQNPVVEKEFETLINEMINDSSKIQSFWYLDAFGKVYQPSDKSLEFINKNFVIDESFDGFQGWAKHFVLTKETPQFINLSGLDIKSTYSGDSFMNNIEIFDIKDNLLSVSGWAYFNNISSEETKLYLVLINNNTQIDRVKLIPIQSINRPDVTSYFKCDFNADNSGFKADFEISNLNNEEYKVGIYLENKKLAKKGLFVSDKIIK</sequence>
<evidence type="ECO:0000313" key="2">
    <source>
        <dbReference type="Proteomes" id="UP001165677"/>
    </source>
</evidence>
<organism evidence="1 2">
    <name type="scientific">Flavobacterium lacisediminis</name>
    <dbReference type="NCBI Taxonomy" id="2989705"/>
    <lineage>
        <taxon>Bacteria</taxon>
        <taxon>Pseudomonadati</taxon>
        <taxon>Bacteroidota</taxon>
        <taxon>Flavobacteriia</taxon>
        <taxon>Flavobacteriales</taxon>
        <taxon>Flavobacteriaceae</taxon>
        <taxon>Flavobacterium</taxon>
    </lineage>
</organism>
<name>A0ABT3EEP8_9FLAO</name>
<reference evidence="1" key="1">
    <citation type="submission" date="2022-10" db="EMBL/GenBank/DDBJ databases">
        <title>Flavobacterium sp. nov., a bacterium isolated from lake sediment.</title>
        <authorList>
            <person name="Qu J.-H."/>
        </authorList>
    </citation>
    <scope>NUCLEOTIDE SEQUENCE</scope>
    <source>
        <strain evidence="1">TH16-21</strain>
    </source>
</reference>
<accession>A0ABT3EEP8</accession>
<keyword evidence="2" id="KW-1185">Reference proteome</keyword>
<comment type="caution">
    <text evidence="1">The sequence shown here is derived from an EMBL/GenBank/DDBJ whole genome shotgun (WGS) entry which is preliminary data.</text>
</comment>